<dbReference type="InterPro" id="IPR051399">
    <property type="entry name" value="RNA-guided_DNA_endo/Transpos"/>
</dbReference>
<dbReference type="eggNOG" id="COG0675">
    <property type="taxonomic scope" value="Bacteria"/>
</dbReference>
<evidence type="ECO:0000259" key="10">
    <source>
        <dbReference type="Pfam" id="PF12323"/>
    </source>
</evidence>
<dbReference type="RefSeq" id="WP_013681681.1">
    <property type="nucleotide sequence ID" value="NC_015318.1"/>
</dbReference>
<organism evidence="11 12">
    <name type="scientific">Hippea maritima (strain ATCC 700847 / DSM 10411 / MH2)</name>
    <dbReference type="NCBI Taxonomy" id="760142"/>
    <lineage>
        <taxon>Bacteria</taxon>
        <taxon>Pseudomonadati</taxon>
        <taxon>Campylobacterota</taxon>
        <taxon>Desulfurellia</taxon>
        <taxon>Desulfurellales</taxon>
        <taxon>Hippeaceae</taxon>
        <taxon>Hippea</taxon>
    </lineage>
</organism>
<keyword evidence="12" id="KW-1185">Reference proteome</keyword>
<proteinExistence type="inferred from homology"/>
<dbReference type="InterPro" id="IPR010095">
    <property type="entry name" value="Cas12f1-like_TNB"/>
</dbReference>
<evidence type="ECO:0000256" key="5">
    <source>
        <dbReference type="ARBA" id="ARBA00022833"/>
    </source>
</evidence>
<comment type="similarity">
    <text evidence="2">In the N-terminal section; belongs to the transposase 2 family.</text>
</comment>
<evidence type="ECO:0000313" key="12">
    <source>
        <dbReference type="Proteomes" id="UP000008139"/>
    </source>
</evidence>
<evidence type="ECO:0000313" key="11">
    <source>
        <dbReference type="EMBL" id="AEA33640.1"/>
    </source>
</evidence>
<evidence type="ECO:0000256" key="6">
    <source>
        <dbReference type="ARBA" id="ARBA00023125"/>
    </source>
</evidence>
<evidence type="ECO:0000259" key="8">
    <source>
        <dbReference type="Pfam" id="PF01385"/>
    </source>
</evidence>
<accession>F2LV56</accession>
<feature type="domain" description="Probable transposase IS891/IS1136/IS1341" evidence="8">
    <location>
        <begin position="192"/>
        <end position="298"/>
    </location>
</feature>
<feature type="domain" description="Transposase putative helix-turn-helix" evidence="10">
    <location>
        <begin position="5"/>
        <end position="35"/>
    </location>
</feature>
<protein>
    <submittedName>
        <fullName evidence="11">Transposase, IS605 OrfB family</fullName>
    </submittedName>
</protein>
<sequence length="409" mass="47971">MQKTILRAYKYRIYPNKEQVKFLENHFGACRFVYNCFWGKYKDTKLPNKTLLQKELKELKKNENYSWLNQINSQSLQVSIHNLIKAYKRAFSKEVVKERKIALARANTPKQKAKALKLGFPKFKSKKNNYQSFNIPQNVKIKENKVYIPKLKEGIKVKFHRPLSQNGKIKQATISRKNGKYFISILIEEVIKIAKKPFKAIGIDMGLEHFIILSNGEKISNPRWFRKTEQRLKILQKRLSRKVLHSRNWYKLKAKISKFHEKILNQRNDFLHKVSIAIAKQYLLIAIENLSVKNMQKNHYLAKSISDVSWSKFVEFLKYKSEWYGAKLIQIDKFFPSSKTCNICGYKIDKLPLSKRKWTCPYCNTTHDRDINASINILKTALSGMEQPVEPVEVCQKATVEAGSPDYNL</sequence>
<evidence type="ECO:0000256" key="7">
    <source>
        <dbReference type="ARBA" id="ARBA00023172"/>
    </source>
</evidence>
<dbReference type="GO" id="GO:0006310">
    <property type="term" value="P:DNA recombination"/>
    <property type="evidence" value="ECO:0007669"/>
    <property type="project" value="UniProtKB-KW"/>
</dbReference>
<evidence type="ECO:0000256" key="4">
    <source>
        <dbReference type="ARBA" id="ARBA00022723"/>
    </source>
</evidence>
<dbReference type="GO" id="GO:0003677">
    <property type="term" value="F:DNA binding"/>
    <property type="evidence" value="ECO:0007669"/>
    <property type="project" value="UniProtKB-KW"/>
</dbReference>
<dbReference type="Pfam" id="PF01385">
    <property type="entry name" value="OrfB_IS605"/>
    <property type="match status" value="1"/>
</dbReference>
<reference evidence="12" key="2">
    <citation type="submission" date="2011-03" db="EMBL/GenBank/DDBJ databases">
        <title>The complete genome of Hippea maritima DSM 10411.</title>
        <authorList>
            <consortium name="US DOE Joint Genome Institute (JGI-PGF)"/>
            <person name="Lucas S."/>
            <person name="Copeland A."/>
            <person name="Lapidus A."/>
            <person name="Bruce D."/>
            <person name="Goodwin L."/>
            <person name="Pitluck S."/>
            <person name="Peters L."/>
            <person name="Kyrpides N."/>
            <person name="Mavromatis K."/>
            <person name="Pagani I."/>
            <person name="Ivanova N."/>
            <person name="Mikhailova N."/>
            <person name="Lu M."/>
            <person name="Detter J.C."/>
            <person name="Tapia R."/>
            <person name="Han C."/>
            <person name="Land M."/>
            <person name="Hauser L."/>
            <person name="Markowitz V."/>
            <person name="Cheng J.-F."/>
            <person name="Hugenholtz P."/>
            <person name="Woyke T."/>
            <person name="Wu D."/>
            <person name="Spring S."/>
            <person name="Schroeder M."/>
            <person name="Brambilla E."/>
            <person name="Klenk H.-P."/>
            <person name="Eisen J.A."/>
        </authorList>
    </citation>
    <scope>NUCLEOTIDE SEQUENCE [LARGE SCALE GENOMIC DNA]</scope>
    <source>
        <strain evidence="12">ATCC 700847 / DSM 10411 / MH2</strain>
    </source>
</reference>
<dbReference type="FunCoup" id="F2LV56">
    <property type="interactions" value="39"/>
</dbReference>
<evidence type="ECO:0000256" key="3">
    <source>
        <dbReference type="ARBA" id="ARBA00022578"/>
    </source>
</evidence>
<dbReference type="AlphaFoldDB" id="F2LV56"/>
<dbReference type="GO" id="GO:0046872">
    <property type="term" value="F:metal ion binding"/>
    <property type="evidence" value="ECO:0007669"/>
    <property type="project" value="UniProtKB-KW"/>
</dbReference>
<dbReference type="EMBL" id="CP002606">
    <property type="protein sequence ID" value="AEA33640.1"/>
    <property type="molecule type" value="Genomic_DNA"/>
</dbReference>
<dbReference type="PANTHER" id="PTHR30405:SF25">
    <property type="entry name" value="RNA-GUIDED DNA ENDONUCLEASE INSQ-RELATED"/>
    <property type="match status" value="1"/>
</dbReference>
<dbReference type="GO" id="GO:0032196">
    <property type="term" value="P:transposition"/>
    <property type="evidence" value="ECO:0007669"/>
    <property type="project" value="UniProtKB-KW"/>
</dbReference>
<keyword evidence="4" id="KW-0479">Metal-binding</keyword>
<dbReference type="Proteomes" id="UP000008139">
    <property type="component" value="Chromosome"/>
</dbReference>
<dbReference type="KEGG" id="hmr:Hipma_0670"/>
<dbReference type="STRING" id="760142.Hipma_0670"/>
<evidence type="ECO:0000256" key="2">
    <source>
        <dbReference type="ARBA" id="ARBA00011044"/>
    </source>
</evidence>
<dbReference type="Pfam" id="PF12323">
    <property type="entry name" value="HTH_OrfB_IS605"/>
    <property type="match status" value="1"/>
</dbReference>
<gene>
    <name evidence="11" type="ordered locus">Hipma_0670</name>
</gene>
<keyword evidence="3" id="KW-0815">Transposition</keyword>
<feature type="domain" description="Cas12f1-like TNB" evidence="9">
    <location>
        <begin position="310"/>
        <end position="377"/>
    </location>
</feature>
<keyword evidence="7" id="KW-0233">DNA recombination</keyword>
<evidence type="ECO:0000256" key="1">
    <source>
        <dbReference type="ARBA" id="ARBA00008761"/>
    </source>
</evidence>
<dbReference type="HOGENOM" id="CLU_032903_0_0_7"/>
<dbReference type="InterPro" id="IPR001959">
    <property type="entry name" value="Transposase"/>
</dbReference>
<dbReference type="InterPro" id="IPR021027">
    <property type="entry name" value="Transposase_put_HTH"/>
</dbReference>
<dbReference type="PANTHER" id="PTHR30405">
    <property type="entry name" value="TRANSPOSASE"/>
    <property type="match status" value="1"/>
</dbReference>
<name>F2LV56_HIPMA</name>
<keyword evidence="6" id="KW-0238">DNA-binding</keyword>
<dbReference type="InParanoid" id="F2LV56"/>
<comment type="similarity">
    <text evidence="1">In the C-terminal section; belongs to the transposase 35 family.</text>
</comment>
<keyword evidence="5" id="KW-0862">Zinc</keyword>
<evidence type="ECO:0000259" key="9">
    <source>
        <dbReference type="Pfam" id="PF07282"/>
    </source>
</evidence>
<dbReference type="Pfam" id="PF07282">
    <property type="entry name" value="Cas12f1-like_TNB"/>
    <property type="match status" value="1"/>
</dbReference>
<dbReference type="NCBIfam" id="TIGR01766">
    <property type="entry name" value="IS200/IS605 family accessory protein TnpB-like domain"/>
    <property type="match status" value="1"/>
</dbReference>
<reference evidence="11 12" key="1">
    <citation type="journal article" date="2011" name="Stand. Genomic Sci.">
        <title>Complete genome sequence of the thermophilic sulfur-reducer Hippea maritima type strain (MH(2)).</title>
        <authorList>
            <person name="Huntemann M."/>
            <person name="Lu M."/>
            <person name="Nolan M."/>
            <person name="Lapidus A."/>
            <person name="Lucas S."/>
            <person name="Hammon N."/>
            <person name="Deshpande S."/>
            <person name="Cheng J.F."/>
            <person name="Tapia R."/>
            <person name="Han C."/>
            <person name="Goodwin L."/>
            <person name="Pitluck S."/>
            <person name="Liolios K."/>
            <person name="Pagani I."/>
            <person name="Ivanova N."/>
            <person name="Ovchinikova G."/>
            <person name="Pati A."/>
            <person name="Chen A."/>
            <person name="Palaniappan K."/>
            <person name="Land M."/>
            <person name="Hauser L."/>
            <person name="Jeffries C.D."/>
            <person name="Detter J.C."/>
            <person name="Brambilla E.M."/>
            <person name="Rohde M."/>
            <person name="Spring S."/>
            <person name="Goker M."/>
            <person name="Woyke T."/>
            <person name="Bristow J."/>
            <person name="Eisen J.A."/>
            <person name="Markowitz V."/>
            <person name="Hugenholtz P."/>
            <person name="Kyrpides N.C."/>
            <person name="Klenk H.P."/>
            <person name="Mavromatis K."/>
        </authorList>
    </citation>
    <scope>NUCLEOTIDE SEQUENCE [LARGE SCALE GENOMIC DNA]</scope>
    <source>
        <strain evidence="12">ATCC 700847 / DSM 10411 / MH2</strain>
    </source>
</reference>
<dbReference type="NCBIfam" id="NF040570">
    <property type="entry name" value="guided_TnpB"/>
    <property type="match status" value="1"/>
</dbReference>